<dbReference type="Proteomes" id="UP000658127">
    <property type="component" value="Unassembled WGS sequence"/>
</dbReference>
<evidence type="ECO:0000313" key="2">
    <source>
        <dbReference type="EMBL" id="GGN78397.1"/>
    </source>
</evidence>
<protein>
    <recommendedName>
        <fullName evidence="1">Methyltransferase domain-containing protein</fullName>
    </recommendedName>
</protein>
<evidence type="ECO:0000259" key="1">
    <source>
        <dbReference type="Pfam" id="PF13649"/>
    </source>
</evidence>
<dbReference type="InterPro" id="IPR041698">
    <property type="entry name" value="Methyltransf_25"/>
</dbReference>
<dbReference type="Gene3D" id="3.40.50.150">
    <property type="entry name" value="Vaccinia Virus protein VP39"/>
    <property type="match status" value="1"/>
</dbReference>
<dbReference type="CDD" id="cd02440">
    <property type="entry name" value="AdoMet_MTases"/>
    <property type="match status" value="1"/>
</dbReference>
<dbReference type="Pfam" id="PF13649">
    <property type="entry name" value="Methyltransf_25"/>
    <property type="match status" value="1"/>
</dbReference>
<name>A0ABQ2KBW1_9NOCA</name>
<reference evidence="3" key="1">
    <citation type="journal article" date="2019" name="Int. J. Syst. Evol. Microbiol.">
        <title>The Global Catalogue of Microorganisms (GCM) 10K type strain sequencing project: providing services to taxonomists for standard genome sequencing and annotation.</title>
        <authorList>
            <consortium name="The Broad Institute Genomics Platform"/>
            <consortium name="The Broad Institute Genome Sequencing Center for Infectious Disease"/>
            <person name="Wu L."/>
            <person name="Ma J."/>
        </authorList>
    </citation>
    <scope>NUCLEOTIDE SEQUENCE [LARGE SCALE GENOMIC DNA]</scope>
    <source>
        <strain evidence="3">CGMCC 4.7329</strain>
    </source>
</reference>
<comment type="caution">
    <text evidence="2">The sequence shown here is derived from an EMBL/GenBank/DDBJ whole genome shotgun (WGS) entry which is preliminary data.</text>
</comment>
<dbReference type="SUPFAM" id="SSF53335">
    <property type="entry name" value="S-adenosyl-L-methionine-dependent methyltransferases"/>
    <property type="match status" value="1"/>
</dbReference>
<sequence length="261" mass="28821">MPPLPIRTGQQPSYPKIGWLSSGVQAVSVGMSWNEAFSENYDESSAHMTADIAFYVELARRADGPLVELAIGNGRVAIPVAQATGQPVIGVDTSPRMLKQAAIRADEAGVRLELREADMRDLRLDQPAALIYCPFRALLHLNTWADRRRVFERVAACLRPGGRFAWNAFAFDHHTAARLDGIRQLGPVPHTISYAVGDNRIDLVRDDGAVSSLWWATKNEWLGLLDVANLELEALHGGFANEPFTEDSREYVVIARRPHGA</sequence>
<accession>A0ABQ2KBW1</accession>
<dbReference type="EMBL" id="BMNE01000003">
    <property type="protein sequence ID" value="GGN78397.1"/>
    <property type="molecule type" value="Genomic_DNA"/>
</dbReference>
<keyword evidence="3" id="KW-1185">Reference proteome</keyword>
<feature type="domain" description="Methyltransferase" evidence="1">
    <location>
        <begin position="67"/>
        <end position="162"/>
    </location>
</feature>
<organism evidence="2 3">
    <name type="scientific">Nocardia rhizosphaerihabitans</name>
    <dbReference type="NCBI Taxonomy" id="1691570"/>
    <lineage>
        <taxon>Bacteria</taxon>
        <taxon>Bacillati</taxon>
        <taxon>Actinomycetota</taxon>
        <taxon>Actinomycetes</taxon>
        <taxon>Mycobacteriales</taxon>
        <taxon>Nocardiaceae</taxon>
        <taxon>Nocardia</taxon>
    </lineage>
</organism>
<gene>
    <name evidence="2" type="ORF">GCM10011610_25860</name>
</gene>
<dbReference type="InterPro" id="IPR029063">
    <property type="entry name" value="SAM-dependent_MTases_sf"/>
</dbReference>
<evidence type="ECO:0000313" key="3">
    <source>
        <dbReference type="Proteomes" id="UP000658127"/>
    </source>
</evidence>
<proteinExistence type="predicted"/>